<dbReference type="InterPro" id="IPR003439">
    <property type="entry name" value="ABC_transporter-like_ATP-bd"/>
</dbReference>
<evidence type="ECO:0000256" key="3">
    <source>
        <dbReference type="ARBA" id="ARBA00022741"/>
    </source>
</evidence>
<evidence type="ECO:0000259" key="9">
    <source>
        <dbReference type="PROSITE" id="PS50893"/>
    </source>
</evidence>
<comment type="subcellular location">
    <subcellularLocation>
        <location evidence="1">Membrane</location>
        <topology evidence="1">Multi-pass membrane protein</topology>
    </subcellularLocation>
</comment>
<dbReference type="GO" id="GO:0016020">
    <property type="term" value="C:membrane"/>
    <property type="evidence" value="ECO:0007669"/>
    <property type="project" value="UniProtKB-SubCell"/>
</dbReference>
<dbReference type="GO" id="GO:0016887">
    <property type="term" value="F:ATP hydrolysis activity"/>
    <property type="evidence" value="ECO:0007669"/>
    <property type="project" value="InterPro"/>
</dbReference>
<dbReference type="Pfam" id="PF12698">
    <property type="entry name" value="ABC2_membrane_3"/>
    <property type="match status" value="1"/>
</dbReference>
<dbReference type="CDD" id="cd03230">
    <property type="entry name" value="ABC_DR_subfamily_A"/>
    <property type="match status" value="1"/>
</dbReference>
<proteinExistence type="predicted"/>
<feature type="compositionally biased region" description="Polar residues" evidence="7">
    <location>
        <begin position="29"/>
        <end position="39"/>
    </location>
</feature>
<dbReference type="PROSITE" id="PS00211">
    <property type="entry name" value="ABC_TRANSPORTER_1"/>
    <property type="match status" value="1"/>
</dbReference>
<keyword evidence="4" id="KW-0067">ATP-binding</keyword>
<dbReference type="GO" id="GO:0140359">
    <property type="term" value="F:ABC-type transporter activity"/>
    <property type="evidence" value="ECO:0007669"/>
    <property type="project" value="InterPro"/>
</dbReference>
<feature type="region of interest" description="Disordered" evidence="7">
    <location>
        <begin position="10"/>
        <end position="41"/>
    </location>
</feature>
<gene>
    <name evidence="10" type="ORF">Fcan01_17264</name>
</gene>
<keyword evidence="11" id="KW-1185">Reference proteome</keyword>
<feature type="compositionally biased region" description="Polar residues" evidence="7">
    <location>
        <begin position="10"/>
        <end position="21"/>
    </location>
</feature>
<dbReference type="SUPFAM" id="SSF52540">
    <property type="entry name" value="P-loop containing nucleoside triphosphate hydrolases"/>
    <property type="match status" value="1"/>
</dbReference>
<feature type="transmembrane region" description="Helical" evidence="8">
    <location>
        <begin position="585"/>
        <end position="610"/>
    </location>
</feature>
<evidence type="ECO:0000256" key="4">
    <source>
        <dbReference type="ARBA" id="ARBA00022840"/>
    </source>
</evidence>
<dbReference type="SMART" id="SM00382">
    <property type="entry name" value="AAA"/>
    <property type="match status" value="1"/>
</dbReference>
<dbReference type="InterPro" id="IPR027417">
    <property type="entry name" value="P-loop_NTPase"/>
</dbReference>
<protein>
    <submittedName>
        <fullName evidence="10">ABC transporter G family member 23</fullName>
    </submittedName>
</protein>
<dbReference type="Pfam" id="PF00005">
    <property type="entry name" value="ABC_tran"/>
    <property type="match status" value="1"/>
</dbReference>
<evidence type="ECO:0000256" key="6">
    <source>
        <dbReference type="ARBA" id="ARBA00023136"/>
    </source>
</evidence>
<feature type="transmembrane region" description="Helical" evidence="8">
    <location>
        <begin position="541"/>
        <end position="565"/>
    </location>
</feature>
<dbReference type="AlphaFoldDB" id="A0A226DT20"/>
<keyword evidence="5 8" id="KW-1133">Transmembrane helix</keyword>
<dbReference type="InterPro" id="IPR003593">
    <property type="entry name" value="AAA+_ATPase"/>
</dbReference>
<organism evidence="10 11">
    <name type="scientific">Folsomia candida</name>
    <name type="common">Springtail</name>
    <dbReference type="NCBI Taxonomy" id="158441"/>
    <lineage>
        <taxon>Eukaryota</taxon>
        <taxon>Metazoa</taxon>
        <taxon>Ecdysozoa</taxon>
        <taxon>Arthropoda</taxon>
        <taxon>Hexapoda</taxon>
        <taxon>Collembola</taxon>
        <taxon>Entomobryomorpha</taxon>
        <taxon>Isotomoidea</taxon>
        <taxon>Isotomidae</taxon>
        <taxon>Proisotominae</taxon>
        <taxon>Folsomia</taxon>
    </lineage>
</organism>
<comment type="caution">
    <text evidence="10">The sequence shown here is derived from an EMBL/GenBank/DDBJ whole genome shotgun (WGS) entry which is preliminary data.</text>
</comment>
<sequence>MDNKIVTLWENDTNNSATQDNLDYEMDTNSDSAQNNGNGKSAVRIPVAVRVQHASKTYGAGPEVLKNLSMTIEKGTIYSLLGSSGCGKTTLLSCIVGIRKLDSGEISVFGGEPGSRESGIPGKRVGFMPQENSLYNDFSINESMQYFAALYDMSGHDLRESRDFLVKFLDLPDPERSIGTLSGGQKRRVSLALSLIHSPELLILDPTVGIDPLLRENIWNHLLSLVAKKNTTVIITTHYTEEARPSNKIGLMRGGRLITESSPQELLAQHETNSLENIVLKLCKNDSMDIDNPHVQNRRISAIATITSIGKITYRKFSSAGSIQYKPYESTTSFQRIKALVGKNYVVMTRNLILLLFMMIVPATQVLVICLAIGNDPKPMWMGVVNHELNYTSCPILDPASKQGEGCDVENLSCKFLAEIPTDTIYLRDYATDELARDAVKAGKVWGFFTFPKNWSDNLYERASAAGTIENETLRGSYVKMEMDYSNKQISYAIKSEIYDAFEIFLKDVLVKCGFYEGLAESPIQYVDPVYGTDDTDFKEFISPGVLVAIMLFFPLCSTAVSYIWDKKQGTLERSMVAGVQSWEIMASLLLTEGVVVVIQCIFSFSIILYLFNIEILGSTSLAVGITLLMGLGGVSMGQC</sequence>
<reference evidence="10 11" key="1">
    <citation type="submission" date="2015-12" db="EMBL/GenBank/DDBJ databases">
        <title>The genome of Folsomia candida.</title>
        <authorList>
            <person name="Faddeeva A."/>
            <person name="Derks M.F."/>
            <person name="Anvar Y."/>
            <person name="Smit S."/>
            <person name="Van Straalen N."/>
            <person name="Roelofs D."/>
        </authorList>
    </citation>
    <scope>NUCLEOTIDE SEQUENCE [LARGE SCALE GENOMIC DNA]</scope>
    <source>
        <strain evidence="10 11">VU population</strain>
        <tissue evidence="10">Whole body</tissue>
    </source>
</reference>
<evidence type="ECO:0000313" key="10">
    <source>
        <dbReference type="EMBL" id="OXA48363.1"/>
    </source>
</evidence>
<dbReference type="PANTHER" id="PTHR43038">
    <property type="entry name" value="ATP-BINDING CASSETTE, SUB-FAMILY H, MEMBER 1"/>
    <property type="match status" value="1"/>
</dbReference>
<keyword evidence="3" id="KW-0547">Nucleotide-binding</keyword>
<dbReference type="PANTHER" id="PTHR43038:SF3">
    <property type="entry name" value="ABC TRANSPORTER G FAMILY MEMBER 20 ISOFORM X1"/>
    <property type="match status" value="1"/>
</dbReference>
<dbReference type="PROSITE" id="PS50893">
    <property type="entry name" value="ABC_TRANSPORTER_2"/>
    <property type="match status" value="1"/>
</dbReference>
<keyword evidence="6 8" id="KW-0472">Membrane</keyword>
<dbReference type="Proteomes" id="UP000198287">
    <property type="component" value="Unassembled WGS sequence"/>
</dbReference>
<keyword evidence="2 8" id="KW-0812">Transmembrane</keyword>
<evidence type="ECO:0000256" key="5">
    <source>
        <dbReference type="ARBA" id="ARBA00022989"/>
    </source>
</evidence>
<accession>A0A226DT20</accession>
<name>A0A226DT20_FOLCA</name>
<feature type="transmembrane region" description="Helical" evidence="8">
    <location>
        <begin position="352"/>
        <end position="374"/>
    </location>
</feature>
<feature type="transmembrane region" description="Helical" evidence="8">
    <location>
        <begin position="616"/>
        <end position="635"/>
    </location>
</feature>
<dbReference type="Gene3D" id="3.40.50.300">
    <property type="entry name" value="P-loop containing nucleotide triphosphate hydrolases"/>
    <property type="match status" value="1"/>
</dbReference>
<evidence type="ECO:0000256" key="7">
    <source>
        <dbReference type="SAM" id="MobiDB-lite"/>
    </source>
</evidence>
<dbReference type="GO" id="GO:0005524">
    <property type="term" value="F:ATP binding"/>
    <property type="evidence" value="ECO:0007669"/>
    <property type="project" value="UniProtKB-KW"/>
</dbReference>
<evidence type="ECO:0000313" key="11">
    <source>
        <dbReference type="Proteomes" id="UP000198287"/>
    </source>
</evidence>
<dbReference type="InterPro" id="IPR013525">
    <property type="entry name" value="ABC2_TM"/>
</dbReference>
<evidence type="ECO:0000256" key="8">
    <source>
        <dbReference type="SAM" id="Phobius"/>
    </source>
</evidence>
<evidence type="ECO:0000256" key="1">
    <source>
        <dbReference type="ARBA" id="ARBA00004141"/>
    </source>
</evidence>
<feature type="domain" description="ABC transporter" evidence="9">
    <location>
        <begin position="49"/>
        <end position="279"/>
    </location>
</feature>
<evidence type="ECO:0000256" key="2">
    <source>
        <dbReference type="ARBA" id="ARBA00022692"/>
    </source>
</evidence>
<dbReference type="EMBL" id="LNIX01000012">
    <property type="protein sequence ID" value="OXA48363.1"/>
    <property type="molecule type" value="Genomic_DNA"/>
</dbReference>
<dbReference type="InterPro" id="IPR017871">
    <property type="entry name" value="ABC_transporter-like_CS"/>
</dbReference>
<dbReference type="OrthoDB" id="10255969at2759"/>